<organism evidence="2 3">
    <name type="scientific">Actinomadura montaniterrae</name>
    <dbReference type="NCBI Taxonomy" id="1803903"/>
    <lineage>
        <taxon>Bacteria</taxon>
        <taxon>Bacillati</taxon>
        <taxon>Actinomycetota</taxon>
        <taxon>Actinomycetes</taxon>
        <taxon>Streptosporangiales</taxon>
        <taxon>Thermomonosporaceae</taxon>
        <taxon>Actinomadura</taxon>
    </lineage>
</organism>
<evidence type="ECO:0000313" key="3">
    <source>
        <dbReference type="Proteomes" id="UP000483004"/>
    </source>
</evidence>
<keyword evidence="3" id="KW-1185">Reference proteome</keyword>
<dbReference type="InterPro" id="IPR053161">
    <property type="entry name" value="Ulvan_degrading_GH"/>
</dbReference>
<evidence type="ECO:0008006" key="4">
    <source>
        <dbReference type="Google" id="ProtNLM"/>
    </source>
</evidence>
<dbReference type="Gene3D" id="2.60.120.260">
    <property type="entry name" value="Galactose-binding domain-like"/>
    <property type="match status" value="1"/>
</dbReference>
<dbReference type="Proteomes" id="UP000483004">
    <property type="component" value="Unassembled WGS sequence"/>
</dbReference>
<comment type="caution">
    <text evidence="2">The sequence shown here is derived from an EMBL/GenBank/DDBJ whole genome shotgun (WGS) entry which is preliminary data.</text>
</comment>
<name>A0A6L3WA76_9ACTN</name>
<dbReference type="RefSeq" id="WP_151537973.1">
    <property type="nucleotide sequence ID" value="NZ_WBMR01000002.1"/>
</dbReference>
<feature type="chain" id="PRO_5027066552" description="Alpha-L-rhamnosidase" evidence="1">
    <location>
        <begin position="28"/>
        <end position="1033"/>
    </location>
</feature>
<dbReference type="PANTHER" id="PTHR36848">
    <property type="entry name" value="DNA-BINDING PROTEIN (PUTATIVE SECRETED PROTEIN)-RELATED"/>
    <property type="match status" value="1"/>
</dbReference>
<dbReference type="PANTHER" id="PTHR36848:SF2">
    <property type="entry name" value="SECRETED PROTEIN"/>
    <property type="match status" value="1"/>
</dbReference>
<dbReference type="EMBL" id="WBMR01000002">
    <property type="protein sequence ID" value="KAB2389945.1"/>
    <property type="molecule type" value="Genomic_DNA"/>
</dbReference>
<dbReference type="AlphaFoldDB" id="A0A6L3WA76"/>
<evidence type="ECO:0000256" key="1">
    <source>
        <dbReference type="SAM" id="SignalP"/>
    </source>
</evidence>
<accession>A0A6L3WA76</accession>
<sequence length="1033" mass="108771">MTTAKVLVAAMTAAGMSIALTAGAVAAAPPGTPAATSDRVPSLTAAAFRNPPAAVRPKYRWWVPLADTDDGELRAEVKQIADSGAGGVEVAPFGVPGAGNQDAGFLKTYGWGTALWTHKLQVILTEANKYGLTVDQNMGPHYPPTVPTVKDVNDPAAAQQLVYGSAFVKAGEAFQGSLPAPGTSVPAGARTTLVAVAAARCTEDGCPLPEGASRKLDRSTVTDLTGQVKNGELTWTAPAGTGTWALLAFYQTADGLTKTALSATSPNYVVDHLSGTGAKAVASFWNSAIFTPATQRLLDRMDGRGSIFEDSLEMGSNQLWTWDFASQFTKRRGYSVVDALPALTGIGAQGTATPGFDFGDGSGARYRQDYRQTWSDLYIDRYVTGLQHWAESHGLVYRAQPYGNPIETGKAAQVTGIPEGESLNFGSPNAYGAEQDYKVLAGGAHTVGTTRISTECCAVFNGAYRSTVAGRDLNQDLTSDQPWVNGDAQNGNLDTAYKAFAGGVTQVVWHGFAYKDAPAGLASPNPGEGGAWPGYNPWNIRGYLNVGELFGPRVPQWQDYRSVNDHLSRLQLVLRQGRPRLDLAVYYQDLGLAGQSVSPQEAPAHMLGVDSATAAAGYTYEYVTPGTLAGAPYEGHRLFPDGAAYKGLVLNNQATITADAAQRILALARRGLPVFVIGAAPSAAPGATGQDARVKALTAQLLRQPSVRRLANEAELPGALDNAGLRPDAKAASSSGALETVHRNADGTDYYFIYNRSASRVDTMISLNGTGRPYQLDSWSGTIDPIAAYSKDRDSVRIPAKLAPYGVTVIAVTSKDYGAKPGTRHAVTATTDVRYNGDGSLLARATGAGTYTAALDNGRKASTVIKNVAPQRTLTSWRLSAQSWTPGAGQAETTKSTLPPIQLTAGQGGALQPWNEITGLNHVSGIGAYTTTVTLPNDWTSRNGAYLDLGKAVDTVRVEVNGQAVDGIDQSDISRVDLGRRLHPGANTITVTVSTTLYNAVHASGGATYRAPEQRTGLLGPVVLTPYAESPLR</sequence>
<dbReference type="SUPFAM" id="SSF49785">
    <property type="entry name" value="Galactose-binding domain-like"/>
    <property type="match status" value="1"/>
</dbReference>
<proteinExistence type="predicted"/>
<dbReference type="Pfam" id="PF17132">
    <property type="entry name" value="Glyco_hydro_106"/>
    <property type="match status" value="2"/>
</dbReference>
<gene>
    <name evidence="2" type="ORF">F9B16_01485</name>
</gene>
<keyword evidence="1" id="KW-0732">Signal</keyword>
<dbReference type="InterPro" id="IPR008979">
    <property type="entry name" value="Galactose-bd-like_sf"/>
</dbReference>
<protein>
    <recommendedName>
        <fullName evidence="4">Alpha-L-rhamnosidase</fullName>
    </recommendedName>
</protein>
<feature type="signal peptide" evidence="1">
    <location>
        <begin position="1"/>
        <end position="27"/>
    </location>
</feature>
<evidence type="ECO:0000313" key="2">
    <source>
        <dbReference type="EMBL" id="KAB2389945.1"/>
    </source>
</evidence>
<dbReference type="OrthoDB" id="9761519at2"/>
<reference evidence="2 3" key="1">
    <citation type="submission" date="2019-09" db="EMBL/GenBank/DDBJ databases">
        <title>Actinomadura physcomitrii sp. nov., a novel actinomycete isolated from moss [Physcomitrium sphaericum (Ludw) Fuernr].</title>
        <authorList>
            <person name="Liu C."/>
            <person name="Zhuang X."/>
        </authorList>
    </citation>
    <scope>NUCLEOTIDE SEQUENCE [LARGE SCALE GENOMIC DNA]</scope>
    <source>
        <strain evidence="2 3">CYP1-1B</strain>
    </source>
</reference>